<dbReference type="GO" id="GO:0003824">
    <property type="term" value="F:catalytic activity"/>
    <property type="evidence" value="ECO:0007669"/>
    <property type="project" value="InterPro"/>
</dbReference>
<keyword evidence="3" id="KW-0949">S-adenosyl-L-methionine</keyword>
<sequence length="389" mass="44236">MALSPIPLPDSLNYIGLFLTLECNLNCSYCINDPQQLGRRNALFPMDGKSARKGLTPEQWVAALRRLPFRPGLPITLQGGEPMLYWGGQGLGLILSQVPHYFDLLTNFALKPEVFARYLNGQQAKLQRDAPYPSIRVSYHADEMNRAWNGRGFEALVARCEALRDYGFRISPRKADSDVGIYMVEHPQNRVTAEMKAAYEGRVPFETKEFLGVHDGKLYGRYLYPFSTDLIARGIYPTTLQCECRTTELLIDPMGFVWGCHYYLYEGWSHGGPLREFAALEQEGFRYARHGARIFAGRAMAPVGHLLDPDFAMAELEVFRPCKQYGRCIGCDTKIKNDRFQSYYDRGIPHTSVQIRNIHMPADLLGQIDNLEQTRRFFSATAKEGNAHE</sequence>
<dbReference type="GO" id="GO:0046872">
    <property type="term" value="F:metal ion binding"/>
    <property type="evidence" value="ECO:0007669"/>
    <property type="project" value="UniProtKB-KW"/>
</dbReference>
<evidence type="ECO:0000256" key="3">
    <source>
        <dbReference type="ARBA" id="ARBA00022691"/>
    </source>
</evidence>
<keyword evidence="2" id="KW-0004">4Fe-4S</keyword>
<organism evidence="8 9">
    <name type="scientific">Methylogaea oryzae</name>
    <dbReference type="NCBI Taxonomy" id="1295382"/>
    <lineage>
        <taxon>Bacteria</taxon>
        <taxon>Pseudomonadati</taxon>
        <taxon>Pseudomonadota</taxon>
        <taxon>Gammaproteobacteria</taxon>
        <taxon>Methylococcales</taxon>
        <taxon>Methylococcaceae</taxon>
        <taxon>Methylogaea</taxon>
    </lineage>
</organism>
<comment type="cofactor">
    <cofactor evidence="1">
        <name>[4Fe-4S] cluster</name>
        <dbReference type="ChEBI" id="CHEBI:49883"/>
    </cofactor>
</comment>
<dbReference type="GO" id="GO:0051539">
    <property type="term" value="F:4 iron, 4 sulfur cluster binding"/>
    <property type="evidence" value="ECO:0007669"/>
    <property type="project" value="UniProtKB-KW"/>
</dbReference>
<evidence type="ECO:0000256" key="5">
    <source>
        <dbReference type="ARBA" id="ARBA00023004"/>
    </source>
</evidence>
<evidence type="ECO:0000313" key="9">
    <source>
        <dbReference type="Proteomes" id="UP000824988"/>
    </source>
</evidence>
<evidence type="ECO:0000256" key="6">
    <source>
        <dbReference type="ARBA" id="ARBA00023014"/>
    </source>
</evidence>
<dbReference type="AlphaFoldDB" id="A0A8D4VNT8"/>
<keyword evidence="5" id="KW-0408">Iron</keyword>
<dbReference type="KEGG" id="moz:MoryE10_12350"/>
<proteinExistence type="predicted"/>
<keyword evidence="4" id="KW-0479">Metal-binding</keyword>
<accession>A0A8D4VNT8</accession>
<dbReference type="Pfam" id="PF04055">
    <property type="entry name" value="Radical_SAM"/>
    <property type="match status" value="1"/>
</dbReference>
<dbReference type="EMBL" id="AP019782">
    <property type="protein sequence ID" value="BBL70629.1"/>
    <property type="molecule type" value="Genomic_DNA"/>
</dbReference>
<evidence type="ECO:0000256" key="2">
    <source>
        <dbReference type="ARBA" id="ARBA00022485"/>
    </source>
</evidence>
<dbReference type="InterPro" id="IPR000385">
    <property type="entry name" value="MoaA_NifB_PqqE_Fe-S-bd_CS"/>
</dbReference>
<dbReference type="Proteomes" id="UP000824988">
    <property type="component" value="Chromosome"/>
</dbReference>
<reference evidence="8" key="1">
    <citation type="submission" date="2019-06" db="EMBL/GenBank/DDBJ databases">
        <title>Complete genome sequence of Methylogaea oryzae strain JCM16910.</title>
        <authorList>
            <person name="Asakawa S."/>
        </authorList>
    </citation>
    <scope>NUCLEOTIDE SEQUENCE</scope>
    <source>
        <strain evidence="8">E10</strain>
    </source>
</reference>
<dbReference type="InterPro" id="IPR007197">
    <property type="entry name" value="rSAM"/>
</dbReference>
<dbReference type="PROSITE" id="PS01305">
    <property type="entry name" value="MOAA_NIFB_PQQE"/>
    <property type="match status" value="1"/>
</dbReference>
<keyword evidence="9" id="KW-1185">Reference proteome</keyword>
<dbReference type="RefSeq" id="WP_221048556.1">
    <property type="nucleotide sequence ID" value="NZ_AP019782.1"/>
</dbReference>
<gene>
    <name evidence="8" type="ORF">MoryE10_12350</name>
</gene>
<protein>
    <recommendedName>
        <fullName evidence="7">Radical SAM core domain-containing protein</fullName>
    </recommendedName>
</protein>
<evidence type="ECO:0000256" key="4">
    <source>
        <dbReference type="ARBA" id="ARBA00022723"/>
    </source>
</evidence>
<evidence type="ECO:0000256" key="1">
    <source>
        <dbReference type="ARBA" id="ARBA00001966"/>
    </source>
</evidence>
<keyword evidence="6" id="KW-0411">Iron-sulfur</keyword>
<name>A0A8D4VNT8_9GAMM</name>
<dbReference type="CDD" id="cd01335">
    <property type="entry name" value="Radical_SAM"/>
    <property type="match status" value="1"/>
</dbReference>
<dbReference type="SFLD" id="SFLDS00029">
    <property type="entry name" value="Radical_SAM"/>
    <property type="match status" value="1"/>
</dbReference>
<feature type="domain" description="Radical SAM core" evidence="7">
    <location>
        <begin position="20"/>
        <end position="169"/>
    </location>
</feature>
<evidence type="ECO:0000313" key="8">
    <source>
        <dbReference type="EMBL" id="BBL70629.1"/>
    </source>
</evidence>
<evidence type="ECO:0000259" key="7">
    <source>
        <dbReference type="Pfam" id="PF04055"/>
    </source>
</evidence>